<accession>A0A3N2C0T0</accession>
<protein>
    <submittedName>
        <fullName evidence="1">Uncharacterized protein</fullName>
    </submittedName>
</protein>
<dbReference type="Proteomes" id="UP000266915">
    <property type="component" value="Unassembled WGS sequence"/>
</dbReference>
<gene>
    <name evidence="1" type="ORF">EDD42_1160</name>
</gene>
<keyword evidence="2" id="KW-1185">Reference proteome</keyword>
<name>A0A3N2C0T0_9MICO</name>
<organism evidence="1 2">
    <name type="scientific">Plantibacter flavus</name>
    <dbReference type="NCBI Taxonomy" id="150123"/>
    <lineage>
        <taxon>Bacteria</taxon>
        <taxon>Bacillati</taxon>
        <taxon>Actinomycetota</taxon>
        <taxon>Actinomycetes</taxon>
        <taxon>Micrococcales</taxon>
        <taxon>Microbacteriaceae</taxon>
        <taxon>Plantibacter</taxon>
    </lineage>
</organism>
<sequence>MTDFQEPYTEAELDTVVPLPDGRRKSLRHLTRQDALSIAMSRTNADERELYQAIAIKLTHHPTFHAAYLAGAFGHRPGGAA</sequence>
<dbReference type="AlphaFoldDB" id="A0A3N2C0T0"/>
<comment type="caution">
    <text evidence="1">The sequence shown here is derived from an EMBL/GenBank/DDBJ whole genome shotgun (WGS) entry which is preliminary data.</text>
</comment>
<reference evidence="1 2" key="1">
    <citation type="submission" date="2018-11" db="EMBL/GenBank/DDBJ databases">
        <title>Sequencing the genomes of 1000 actinobacteria strains.</title>
        <authorList>
            <person name="Klenk H.-P."/>
        </authorList>
    </citation>
    <scope>NUCLEOTIDE SEQUENCE [LARGE SCALE GENOMIC DNA]</scope>
    <source>
        <strain evidence="1 2">DSM 14012</strain>
    </source>
</reference>
<proteinExistence type="predicted"/>
<dbReference type="EMBL" id="RKHL01000001">
    <property type="protein sequence ID" value="ROR81109.1"/>
    <property type="molecule type" value="Genomic_DNA"/>
</dbReference>
<evidence type="ECO:0000313" key="1">
    <source>
        <dbReference type="EMBL" id="ROR81109.1"/>
    </source>
</evidence>
<dbReference type="RefSeq" id="WP_085510351.1">
    <property type="nucleotide sequence ID" value="NZ_FXAP01000001.1"/>
</dbReference>
<evidence type="ECO:0000313" key="2">
    <source>
        <dbReference type="Proteomes" id="UP000266915"/>
    </source>
</evidence>